<dbReference type="OrthoDB" id="9773087at2"/>
<dbReference type="RefSeq" id="WP_075664550.1">
    <property type="nucleotide sequence ID" value="NZ_CP009247.1"/>
</dbReference>
<dbReference type="InterPro" id="IPR014729">
    <property type="entry name" value="Rossmann-like_a/b/a_fold"/>
</dbReference>
<reference evidence="9 10" key="1">
    <citation type="submission" date="2014-08" db="EMBL/GenBank/DDBJ databases">
        <title>Complete genome sequence of Corynebacterium frankenforstense ST18(T) (=DSM 45800(T)), isolated from raw cow milk.</title>
        <authorList>
            <person name="Ruckert C."/>
            <person name="Albersmeier A."/>
            <person name="Winkler A."/>
            <person name="Lipski A."/>
            <person name="Kalinowski J."/>
        </authorList>
    </citation>
    <scope>NUCLEOTIDE SEQUENCE [LARGE SCALE GENOMIC DNA]</scope>
    <source>
        <strain evidence="9 10">ST18</strain>
    </source>
</reference>
<name>A0A1L7CUJ8_9CORY</name>
<evidence type="ECO:0000256" key="8">
    <source>
        <dbReference type="ARBA" id="ARBA00048258"/>
    </source>
</evidence>
<evidence type="ECO:0000313" key="9">
    <source>
        <dbReference type="EMBL" id="APT89556.1"/>
    </source>
</evidence>
<dbReference type="AlphaFoldDB" id="A0A1L7CUJ8"/>
<organism evidence="9 10">
    <name type="scientific">Corynebacterium frankenforstense DSM 45800</name>
    <dbReference type="NCBI Taxonomy" id="1437875"/>
    <lineage>
        <taxon>Bacteria</taxon>
        <taxon>Bacillati</taxon>
        <taxon>Actinomycetota</taxon>
        <taxon>Actinomycetes</taxon>
        <taxon>Mycobacteriales</taxon>
        <taxon>Corynebacteriaceae</taxon>
        <taxon>Corynebacterium</taxon>
    </lineage>
</organism>
<dbReference type="UniPathway" id="UPA00028">
    <property type="reaction ID" value="UER00005"/>
</dbReference>
<evidence type="ECO:0000256" key="3">
    <source>
        <dbReference type="ARBA" id="ARBA00012219"/>
    </source>
</evidence>
<keyword evidence="10" id="KW-1185">Reference proteome</keyword>
<dbReference type="SUPFAM" id="SSF52374">
    <property type="entry name" value="Nucleotidylyl transferase"/>
    <property type="match status" value="1"/>
</dbReference>
<dbReference type="InterPro" id="IPR003721">
    <property type="entry name" value="Pantoate_ligase"/>
</dbReference>
<sequence>MPFEFGTAAEVDATLLARLSHAMRRTGRPVVLVPLGRDVHGGHLALTEAAHRLRGAVTVVAVDGEAALDAEPGTSASETETPDLRARLAACGADAVFHLPADDPALTGRTRVLPVDRGLEPVGERGRELTRILALLGASQATDVFIGEKDYELLVDVQHAVTDLHLPVHVHGFPTVRMPDGLALSLRNAQVPPEMRERAIALSAALTAGAHVAEDGAEAVLETAGAVLKAAGVEPEYLELRSHLLGEPPAEGDARLLVAARFGEVRLTDNVGVPLGVGFRGLAEQSG</sequence>
<keyword evidence="6" id="KW-0547">Nucleotide-binding</keyword>
<comment type="similarity">
    <text evidence="2">Belongs to the pantothenate synthetase family.</text>
</comment>
<comment type="pathway">
    <text evidence="1">Cofactor biosynthesis; (R)-pantothenate biosynthesis; (R)-pantothenate from (R)-pantoate and beta-alanine: step 1/1.</text>
</comment>
<evidence type="ECO:0000256" key="2">
    <source>
        <dbReference type="ARBA" id="ARBA00009256"/>
    </source>
</evidence>
<keyword evidence="4" id="KW-0436">Ligase</keyword>
<evidence type="ECO:0000256" key="5">
    <source>
        <dbReference type="ARBA" id="ARBA00022655"/>
    </source>
</evidence>
<dbReference type="Pfam" id="PF02569">
    <property type="entry name" value="Pantoate_ligase"/>
    <property type="match status" value="1"/>
</dbReference>
<proteinExistence type="inferred from homology"/>
<dbReference type="GO" id="GO:0005829">
    <property type="term" value="C:cytosol"/>
    <property type="evidence" value="ECO:0007669"/>
    <property type="project" value="TreeGrafter"/>
</dbReference>
<dbReference type="GO" id="GO:0015940">
    <property type="term" value="P:pantothenate biosynthetic process"/>
    <property type="evidence" value="ECO:0007669"/>
    <property type="project" value="UniProtKB-UniPathway"/>
</dbReference>
<dbReference type="Proteomes" id="UP000185434">
    <property type="component" value="Chromosome"/>
</dbReference>
<dbReference type="PANTHER" id="PTHR21299">
    <property type="entry name" value="CYTIDYLATE KINASE/PANTOATE-BETA-ALANINE LIGASE"/>
    <property type="match status" value="1"/>
</dbReference>
<dbReference type="InterPro" id="IPR042176">
    <property type="entry name" value="Pantoate_ligase_C"/>
</dbReference>
<dbReference type="KEGG" id="cfk:CFRA_10310"/>
<keyword evidence="7" id="KW-0067">ATP-binding</keyword>
<dbReference type="STRING" id="1437875.CFRA_10310"/>
<keyword evidence="5" id="KW-0566">Pantothenate biosynthesis</keyword>
<dbReference type="GO" id="GO:0004592">
    <property type="term" value="F:pantoate-beta-alanine ligase activity"/>
    <property type="evidence" value="ECO:0007669"/>
    <property type="project" value="UniProtKB-EC"/>
</dbReference>
<evidence type="ECO:0000256" key="7">
    <source>
        <dbReference type="ARBA" id="ARBA00022840"/>
    </source>
</evidence>
<dbReference type="Gene3D" id="3.30.1300.10">
    <property type="entry name" value="Pantoate-beta-alanine ligase, C-terminal domain"/>
    <property type="match status" value="1"/>
</dbReference>
<evidence type="ECO:0000256" key="1">
    <source>
        <dbReference type="ARBA" id="ARBA00004990"/>
    </source>
</evidence>
<comment type="catalytic activity">
    <reaction evidence="8">
        <text>(R)-pantoate + beta-alanine + ATP = (R)-pantothenate + AMP + diphosphate + H(+)</text>
        <dbReference type="Rhea" id="RHEA:10912"/>
        <dbReference type="ChEBI" id="CHEBI:15378"/>
        <dbReference type="ChEBI" id="CHEBI:15980"/>
        <dbReference type="ChEBI" id="CHEBI:29032"/>
        <dbReference type="ChEBI" id="CHEBI:30616"/>
        <dbReference type="ChEBI" id="CHEBI:33019"/>
        <dbReference type="ChEBI" id="CHEBI:57966"/>
        <dbReference type="ChEBI" id="CHEBI:456215"/>
        <dbReference type="EC" id="6.3.2.1"/>
    </reaction>
</comment>
<dbReference type="GO" id="GO:0005524">
    <property type="term" value="F:ATP binding"/>
    <property type="evidence" value="ECO:0007669"/>
    <property type="project" value="UniProtKB-KW"/>
</dbReference>
<dbReference type="EC" id="6.3.2.1" evidence="3"/>
<dbReference type="EMBL" id="CP009247">
    <property type="protein sequence ID" value="APT89556.1"/>
    <property type="molecule type" value="Genomic_DNA"/>
</dbReference>
<dbReference type="PANTHER" id="PTHR21299:SF1">
    <property type="entry name" value="PANTOATE--BETA-ALANINE LIGASE"/>
    <property type="match status" value="1"/>
</dbReference>
<evidence type="ECO:0000256" key="4">
    <source>
        <dbReference type="ARBA" id="ARBA00022598"/>
    </source>
</evidence>
<evidence type="ECO:0000256" key="6">
    <source>
        <dbReference type="ARBA" id="ARBA00022741"/>
    </source>
</evidence>
<accession>A0A1L7CUJ8</accession>
<dbReference type="Gene3D" id="3.40.50.620">
    <property type="entry name" value="HUPs"/>
    <property type="match status" value="1"/>
</dbReference>
<gene>
    <name evidence="9" type="ORF">CFRA_10310</name>
</gene>
<protein>
    <recommendedName>
        <fullName evidence="3">pantoate--beta-alanine ligase (AMP-forming)</fullName>
        <ecNumber evidence="3">6.3.2.1</ecNumber>
    </recommendedName>
</protein>
<evidence type="ECO:0000313" key="10">
    <source>
        <dbReference type="Proteomes" id="UP000185434"/>
    </source>
</evidence>